<evidence type="ECO:0000256" key="5">
    <source>
        <dbReference type="ARBA" id="ARBA00022777"/>
    </source>
</evidence>
<dbReference type="Gene3D" id="1.10.287.130">
    <property type="match status" value="1"/>
</dbReference>
<dbReference type="InterPro" id="IPR001610">
    <property type="entry name" value="PAC"/>
</dbReference>
<keyword evidence="3" id="KW-0597">Phosphoprotein</keyword>
<dbReference type="Pfam" id="PF13426">
    <property type="entry name" value="PAS_9"/>
    <property type="match status" value="2"/>
</dbReference>
<dbReference type="CDD" id="cd00082">
    <property type="entry name" value="HisKA"/>
    <property type="match status" value="1"/>
</dbReference>
<reference evidence="8 9" key="1">
    <citation type="submission" date="2023-12" db="EMBL/GenBank/DDBJ databases">
        <title>Novel species of the genus Arcicella isolated from rivers.</title>
        <authorList>
            <person name="Lu H."/>
        </authorList>
    </citation>
    <scope>NUCLEOTIDE SEQUENCE [LARGE SCALE GENOMIC DNA]</scope>
    <source>
        <strain evidence="8 9">LMG 21963</strain>
    </source>
</reference>
<dbReference type="SUPFAM" id="SSF47384">
    <property type="entry name" value="Homodimeric domain of signal transducing histidine kinase"/>
    <property type="match status" value="1"/>
</dbReference>
<dbReference type="EMBL" id="JAYFUL010000092">
    <property type="protein sequence ID" value="MEA5261042.1"/>
    <property type="molecule type" value="Genomic_DNA"/>
</dbReference>
<accession>A0ABU5QV92</accession>
<feature type="domain" description="PAC" evidence="7">
    <location>
        <begin position="79"/>
        <end position="135"/>
    </location>
</feature>
<keyword evidence="9" id="KW-1185">Reference proteome</keyword>
<evidence type="ECO:0000256" key="3">
    <source>
        <dbReference type="ARBA" id="ARBA00022553"/>
    </source>
</evidence>
<dbReference type="Gene3D" id="3.30.450.20">
    <property type="entry name" value="PAS domain"/>
    <property type="match status" value="3"/>
</dbReference>
<dbReference type="InterPro" id="IPR003661">
    <property type="entry name" value="HisK_dim/P_dom"/>
</dbReference>
<evidence type="ECO:0000256" key="1">
    <source>
        <dbReference type="ARBA" id="ARBA00000085"/>
    </source>
</evidence>
<evidence type="ECO:0000259" key="7">
    <source>
        <dbReference type="PROSITE" id="PS50113"/>
    </source>
</evidence>
<keyword evidence="4" id="KW-0808">Transferase</keyword>
<keyword evidence="5" id="KW-0418">Kinase</keyword>
<dbReference type="PROSITE" id="PS50113">
    <property type="entry name" value="PAC"/>
    <property type="match status" value="2"/>
</dbReference>
<dbReference type="InterPro" id="IPR052162">
    <property type="entry name" value="Sensor_kinase/Photoreceptor"/>
</dbReference>
<dbReference type="InterPro" id="IPR000014">
    <property type="entry name" value="PAS"/>
</dbReference>
<dbReference type="InterPro" id="IPR013767">
    <property type="entry name" value="PAS_fold"/>
</dbReference>
<proteinExistence type="predicted"/>
<dbReference type="SMART" id="SM00091">
    <property type="entry name" value="PAS"/>
    <property type="match status" value="3"/>
</dbReference>
<dbReference type="Pfam" id="PF00989">
    <property type="entry name" value="PAS"/>
    <property type="match status" value="1"/>
</dbReference>
<evidence type="ECO:0000256" key="4">
    <source>
        <dbReference type="ARBA" id="ARBA00022679"/>
    </source>
</evidence>
<dbReference type="InterPro" id="IPR036097">
    <property type="entry name" value="HisK_dim/P_sf"/>
</dbReference>
<dbReference type="CDD" id="cd00130">
    <property type="entry name" value="PAS"/>
    <property type="match status" value="1"/>
</dbReference>
<dbReference type="Proteomes" id="UP001304671">
    <property type="component" value="Unassembled WGS sequence"/>
</dbReference>
<name>A0ABU5QV92_9BACT</name>
<evidence type="ECO:0000259" key="6">
    <source>
        <dbReference type="PROSITE" id="PS50112"/>
    </source>
</evidence>
<dbReference type="PANTHER" id="PTHR43304">
    <property type="entry name" value="PHYTOCHROME-LIKE PROTEIN CPH1"/>
    <property type="match status" value="1"/>
</dbReference>
<dbReference type="InterPro" id="IPR000700">
    <property type="entry name" value="PAS-assoc_C"/>
</dbReference>
<protein>
    <recommendedName>
        <fullName evidence="2">histidine kinase</fullName>
        <ecNumber evidence="2">2.7.13.3</ecNumber>
    </recommendedName>
</protein>
<dbReference type="NCBIfam" id="TIGR00229">
    <property type="entry name" value="sensory_box"/>
    <property type="match status" value="3"/>
</dbReference>
<comment type="catalytic activity">
    <reaction evidence="1">
        <text>ATP + protein L-histidine = ADP + protein N-phospho-L-histidine.</text>
        <dbReference type="EC" id="2.7.13.3"/>
    </reaction>
</comment>
<evidence type="ECO:0000313" key="8">
    <source>
        <dbReference type="EMBL" id="MEA5261042.1"/>
    </source>
</evidence>
<gene>
    <name evidence="8" type="ORF">VB264_24840</name>
</gene>
<feature type="domain" description="PAS" evidence="6">
    <location>
        <begin position="263"/>
        <end position="316"/>
    </location>
</feature>
<organism evidence="8 9">
    <name type="scientific">Arcicella aquatica</name>
    <dbReference type="NCBI Taxonomy" id="217141"/>
    <lineage>
        <taxon>Bacteria</taxon>
        <taxon>Pseudomonadati</taxon>
        <taxon>Bacteroidota</taxon>
        <taxon>Cytophagia</taxon>
        <taxon>Cytophagales</taxon>
        <taxon>Flectobacillaceae</taxon>
        <taxon>Arcicella</taxon>
    </lineage>
</organism>
<dbReference type="SMART" id="SM00086">
    <property type="entry name" value="PAC"/>
    <property type="match status" value="3"/>
</dbReference>
<feature type="domain" description="PAC" evidence="7">
    <location>
        <begin position="210"/>
        <end position="262"/>
    </location>
</feature>
<dbReference type="RefSeq" id="WP_323254079.1">
    <property type="nucleotide sequence ID" value="NZ_JAYFUL010000092.1"/>
</dbReference>
<comment type="caution">
    <text evidence="8">The sequence shown here is derived from an EMBL/GenBank/DDBJ whole genome shotgun (WGS) entry which is preliminary data.</text>
</comment>
<dbReference type="InterPro" id="IPR035965">
    <property type="entry name" value="PAS-like_dom_sf"/>
</dbReference>
<evidence type="ECO:0000313" key="9">
    <source>
        <dbReference type="Proteomes" id="UP001304671"/>
    </source>
</evidence>
<sequence>MNKFKKSLDIAEALSTILDNAPESIILLSSDHKVLAFNKVIQEVLMLYFKREVAIGDDYNEFVLESIMDLYLDTFGKALNGETVVVQNETVSQDASIWFEYTMKPVYDSSCNFLGIVLIAKNIDKQKRIELELENMAETFQAIIENNTESVLLLGLDYKIIQFNKPARERMLMNMNKELKIGEDFRDFLYPDQEQTFFDSFESAINGKSYEIEVVITNYHNEKYWFQSRMFPVYKRNGELLGLSLFALNITDRKKAEVSLKDSEAKFRSIVEAAPTSMLIVDENMNIILSNPEVEKVFGYTFDELKKQNIQMLIPEIFGKDDTQKDYSQIAANKFTPAIKKDGSEIIVDISLNSFELDDKKHVLIIIQDVTQRVNNEKQILDQLNRLKAIAWQQSHGVRKPVANILGICHLLKTDKDITPEEKEQYIDLLFQSTEELDQVIHRIVNYTSESEIFKQE</sequence>
<evidence type="ECO:0000256" key="2">
    <source>
        <dbReference type="ARBA" id="ARBA00012438"/>
    </source>
</evidence>
<dbReference type="PANTHER" id="PTHR43304:SF1">
    <property type="entry name" value="PAC DOMAIN-CONTAINING PROTEIN"/>
    <property type="match status" value="1"/>
</dbReference>
<dbReference type="PROSITE" id="PS50112">
    <property type="entry name" value="PAS"/>
    <property type="match status" value="1"/>
</dbReference>
<dbReference type="SUPFAM" id="SSF55785">
    <property type="entry name" value="PYP-like sensor domain (PAS domain)"/>
    <property type="match status" value="3"/>
</dbReference>
<dbReference type="EC" id="2.7.13.3" evidence="2"/>